<evidence type="ECO:0000313" key="2">
    <source>
        <dbReference type="EMBL" id="MBO3274168.1"/>
    </source>
</evidence>
<protein>
    <recommendedName>
        <fullName evidence="1">DUF7694 domain-containing protein</fullName>
    </recommendedName>
</protein>
<feature type="domain" description="DUF7694" evidence="1">
    <location>
        <begin position="43"/>
        <end position="105"/>
    </location>
</feature>
<comment type="caution">
    <text evidence="2">The sequence shown here is derived from an EMBL/GenBank/DDBJ whole genome shotgun (WGS) entry which is preliminary data.</text>
</comment>
<gene>
    <name evidence="2" type="ORF">JFY56_02910</name>
</gene>
<dbReference type="Proteomes" id="UP000669060">
    <property type="component" value="Unassembled WGS sequence"/>
</dbReference>
<dbReference type="EMBL" id="JAELYA010000001">
    <property type="protein sequence ID" value="MBO3274168.1"/>
    <property type="molecule type" value="Genomic_DNA"/>
</dbReference>
<accession>A0ABS3TM15</accession>
<dbReference type="InterPro" id="IPR056111">
    <property type="entry name" value="DUF7694"/>
</dbReference>
<dbReference type="Pfam" id="PF24746">
    <property type="entry name" value="DUF7694"/>
    <property type="match status" value="1"/>
</dbReference>
<sequence>MTFHAPEKYRVTEGRLGSDASFGNNGYFRVKLRRGRHEFFVNVIAGEGEGWEHVSVSRPHQTPDWEIMCAVKALFWDPEDAVMQLHPPKSDYVNFHPHCLHLWRPIGCAIPLPPSWMVGPKRIEEIP</sequence>
<keyword evidence="3" id="KW-1185">Reference proteome</keyword>
<organism evidence="2 3">
    <name type="scientific">Pseudomonas schmalbachii</name>
    <dbReference type="NCBI Taxonomy" id="2816993"/>
    <lineage>
        <taxon>Bacteria</taxon>
        <taxon>Pseudomonadati</taxon>
        <taxon>Pseudomonadota</taxon>
        <taxon>Gammaproteobacteria</taxon>
        <taxon>Pseudomonadales</taxon>
        <taxon>Pseudomonadaceae</taxon>
        <taxon>Pseudomonas</taxon>
    </lineage>
</organism>
<evidence type="ECO:0000313" key="3">
    <source>
        <dbReference type="Proteomes" id="UP000669060"/>
    </source>
</evidence>
<dbReference type="RefSeq" id="WP_208311964.1">
    <property type="nucleotide sequence ID" value="NZ_JAELYA010000001.1"/>
</dbReference>
<name>A0ABS3TM15_9PSED</name>
<reference evidence="2 3" key="1">
    <citation type="submission" date="2020-12" db="EMBL/GenBank/DDBJ databases">
        <title>Pseudomonas schmalbachii sp. nov. isolated from millipede gut.</title>
        <authorList>
            <person name="Shelomi M."/>
        </authorList>
    </citation>
    <scope>NUCLEOTIDE SEQUENCE [LARGE SCALE GENOMIC DNA]</scope>
    <source>
        <strain evidence="2 3">Milli4</strain>
    </source>
</reference>
<proteinExistence type="predicted"/>
<evidence type="ECO:0000259" key="1">
    <source>
        <dbReference type="Pfam" id="PF24746"/>
    </source>
</evidence>